<keyword evidence="12" id="KW-1185">Reference proteome</keyword>
<evidence type="ECO:0000256" key="6">
    <source>
        <dbReference type="ARBA" id="ARBA00022779"/>
    </source>
</evidence>
<keyword evidence="7" id="KW-0378">Hydrolase</keyword>
<feature type="compositionally biased region" description="Basic and acidic residues" evidence="10">
    <location>
        <begin position="1"/>
        <end position="15"/>
    </location>
</feature>
<evidence type="ECO:0000256" key="9">
    <source>
        <dbReference type="ARBA" id="ARBA00029599"/>
    </source>
</evidence>
<dbReference type="GO" id="GO:0004721">
    <property type="term" value="F:phosphoprotein phosphatase activity"/>
    <property type="evidence" value="ECO:0007669"/>
    <property type="project" value="UniProtKB-KW"/>
</dbReference>
<evidence type="ECO:0000313" key="11">
    <source>
        <dbReference type="EMBL" id="CUB07464.1"/>
    </source>
</evidence>
<evidence type="ECO:0000256" key="1">
    <source>
        <dbReference type="ARBA" id="ARBA00004496"/>
    </source>
</evidence>
<dbReference type="PANTHER" id="PTHR43693:SF1">
    <property type="entry name" value="PROTEIN PHOSPHATASE CHEZ"/>
    <property type="match status" value="1"/>
</dbReference>
<evidence type="ECO:0000256" key="3">
    <source>
        <dbReference type="ARBA" id="ARBA00018484"/>
    </source>
</evidence>
<keyword evidence="8" id="KW-0904">Protein phosphatase</keyword>
<dbReference type="RefSeq" id="WP_055423745.1">
    <property type="nucleotide sequence ID" value="NZ_CYHH01000007.1"/>
</dbReference>
<dbReference type="AlphaFoldDB" id="A0A0K6IWN2"/>
<keyword evidence="5" id="KW-0145">Chemotaxis</keyword>
<dbReference type="InterPro" id="IPR007439">
    <property type="entry name" value="Chemotax_Pase_CheZ"/>
</dbReference>
<dbReference type="GO" id="GO:0097588">
    <property type="term" value="P:archaeal or bacterial-type flagellum-dependent cell motility"/>
    <property type="evidence" value="ECO:0007669"/>
    <property type="project" value="UniProtKB-KW"/>
</dbReference>
<protein>
    <recommendedName>
        <fullName evidence="3">Protein phosphatase CheZ</fullName>
    </recommendedName>
    <alternativeName>
        <fullName evidence="9">Chemotaxis protein CheZ</fullName>
    </alternativeName>
</protein>
<gene>
    <name evidence="11" type="ORF">Ga0061068_107104</name>
</gene>
<proteinExistence type="inferred from homology"/>
<keyword evidence="4" id="KW-0963">Cytoplasm</keyword>
<keyword evidence="6" id="KW-0283">Flagellar rotation</keyword>
<dbReference type="GO" id="GO:0006935">
    <property type="term" value="P:chemotaxis"/>
    <property type="evidence" value="ECO:0007669"/>
    <property type="project" value="UniProtKB-KW"/>
</dbReference>
<comment type="similarity">
    <text evidence="2">Belongs to the CheZ family.</text>
</comment>
<dbReference type="EMBL" id="CYHH01000007">
    <property type="protein sequence ID" value="CUB07464.1"/>
    <property type="molecule type" value="Genomic_DNA"/>
</dbReference>
<dbReference type="GO" id="GO:0050920">
    <property type="term" value="P:regulation of chemotaxis"/>
    <property type="evidence" value="ECO:0007669"/>
    <property type="project" value="InterPro"/>
</dbReference>
<evidence type="ECO:0000313" key="12">
    <source>
        <dbReference type="Proteomes" id="UP000182108"/>
    </source>
</evidence>
<dbReference type="PANTHER" id="PTHR43693">
    <property type="entry name" value="PROTEIN PHOSPHATASE CHEZ"/>
    <property type="match status" value="1"/>
</dbReference>
<dbReference type="GO" id="GO:0005737">
    <property type="term" value="C:cytoplasm"/>
    <property type="evidence" value="ECO:0007669"/>
    <property type="project" value="UniProtKB-SubCell"/>
</dbReference>
<dbReference type="OrthoDB" id="9773007at2"/>
<evidence type="ECO:0000256" key="2">
    <source>
        <dbReference type="ARBA" id="ARBA00005908"/>
    </source>
</evidence>
<feature type="region of interest" description="Disordered" evidence="10">
    <location>
        <begin position="1"/>
        <end position="85"/>
    </location>
</feature>
<dbReference type="NCBIfam" id="NF008368">
    <property type="entry name" value="PRK11166.1"/>
    <property type="match status" value="1"/>
</dbReference>
<evidence type="ECO:0000256" key="7">
    <source>
        <dbReference type="ARBA" id="ARBA00022801"/>
    </source>
</evidence>
<evidence type="ECO:0000256" key="10">
    <source>
        <dbReference type="SAM" id="MobiDB-lite"/>
    </source>
</evidence>
<reference evidence="12" key="1">
    <citation type="submission" date="2015-08" db="EMBL/GenBank/DDBJ databases">
        <authorList>
            <person name="Babu N.S."/>
            <person name="Beckwith C.J."/>
            <person name="Beseler K.G."/>
            <person name="Brison A."/>
            <person name="Carone J.V."/>
            <person name="Caskin T.P."/>
            <person name="Diamond M."/>
            <person name="Durham M.E."/>
            <person name="Foxe J.M."/>
            <person name="Go M."/>
            <person name="Henderson B.A."/>
            <person name="Jones I.B."/>
            <person name="McGettigan J.A."/>
            <person name="Micheletti S.J."/>
            <person name="Nasrallah M.E."/>
            <person name="Ortiz D."/>
            <person name="Piller C.R."/>
            <person name="Privatt S.R."/>
            <person name="Schneider S.L."/>
            <person name="Sharp S."/>
            <person name="Smith T.C."/>
            <person name="Stanton J.D."/>
            <person name="Ullery H.E."/>
            <person name="Wilson R.J."/>
            <person name="Serrano M.G."/>
            <person name="Buck G."/>
            <person name="Lee V."/>
            <person name="Wang Y."/>
            <person name="Carvalho R."/>
            <person name="Voegtly L."/>
            <person name="Shi R."/>
            <person name="Duckworth R."/>
            <person name="Johnson A."/>
            <person name="Loviza R."/>
            <person name="Walstead R."/>
            <person name="Shah Z."/>
            <person name="Kiflezghi M."/>
            <person name="Wade K."/>
            <person name="Ball S.L."/>
            <person name="Bradley K.W."/>
            <person name="Asai D.J."/>
            <person name="Bowman C.A."/>
            <person name="Russell D.A."/>
            <person name="Pope W.H."/>
            <person name="Jacobs-Sera D."/>
            <person name="Hendrix R.W."/>
            <person name="Hatfull G.F."/>
        </authorList>
    </citation>
    <scope>NUCLEOTIDE SEQUENCE [LARGE SCALE GENOMIC DNA]</scope>
    <source>
        <strain evidence="12">JCM 19170</strain>
    </source>
</reference>
<dbReference type="Pfam" id="PF04344">
    <property type="entry name" value="CheZ"/>
    <property type="match status" value="1"/>
</dbReference>
<evidence type="ECO:0000256" key="5">
    <source>
        <dbReference type="ARBA" id="ARBA00022500"/>
    </source>
</evidence>
<dbReference type="InterPro" id="IPR050992">
    <property type="entry name" value="CheZ_family_phosphatases"/>
</dbReference>
<organism evidence="11 12">
    <name type="scientific">Tepidiphilus thermophilus</name>
    <dbReference type="NCBI Taxonomy" id="876478"/>
    <lineage>
        <taxon>Bacteria</taxon>
        <taxon>Pseudomonadati</taxon>
        <taxon>Pseudomonadota</taxon>
        <taxon>Hydrogenophilia</taxon>
        <taxon>Hydrogenophilales</taxon>
        <taxon>Hydrogenophilaceae</taxon>
        <taxon>Tepidiphilus</taxon>
    </lineage>
</organism>
<dbReference type="GO" id="GO:0009288">
    <property type="term" value="C:bacterial-type flagellum"/>
    <property type="evidence" value="ECO:0007669"/>
    <property type="project" value="InterPro"/>
</dbReference>
<dbReference type="SUPFAM" id="SSF75708">
    <property type="entry name" value="Chemotaxis phosphatase CheZ"/>
    <property type="match status" value="1"/>
</dbReference>
<evidence type="ECO:0000256" key="4">
    <source>
        <dbReference type="ARBA" id="ARBA00022490"/>
    </source>
</evidence>
<evidence type="ECO:0000256" key="8">
    <source>
        <dbReference type="ARBA" id="ARBA00022912"/>
    </source>
</evidence>
<comment type="subcellular location">
    <subcellularLocation>
        <location evidence="1">Cytoplasm</location>
    </subcellularLocation>
</comment>
<name>A0A0K6IWN2_9PROT</name>
<dbReference type="Proteomes" id="UP000182108">
    <property type="component" value="Unassembled WGS sequence"/>
</dbReference>
<accession>A0A0K6IWN2</accession>
<sequence length="288" mass="31575">MSKKTPDERSAERQTDPSGDNDELQALFDSIVGSAGSVSEPEEPPAQGDSDELQALFDAVAQQFSAAEEGARQESPAAPAPAPCQVPHDELVQRLGKVARQLHEALKELGCETVIAEAAQAVPDARQRLHYIAQMTEQAASRVLNATDIAIPLQKSLAEKAEALKKRWDDLFANRLSPQEFRELAHDTRAFLADVADTSRATTQQLMEIMMAQDFQDLTGQVIKKVIEIVSRIETELLQILIEAIPEEARPKKAVEVSLMNGPVIDTRKEGVITSQEEVDDLLKSLGF</sequence>
<dbReference type="Gene3D" id="1.10.287.500">
    <property type="entry name" value="Helix hairpin bin"/>
    <property type="match status" value="1"/>
</dbReference>